<keyword evidence="2" id="KW-1185">Reference proteome</keyword>
<evidence type="ECO:0008006" key="3">
    <source>
        <dbReference type="Google" id="ProtNLM"/>
    </source>
</evidence>
<evidence type="ECO:0000313" key="1">
    <source>
        <dbReference type="EMBL" id="MXR19237.1"/>
    </source>
</evidence>
<organism evidence="1 2">
    <name type="scientific">Halobacterium bonnevillei</name>
    <dbReference type="NCBI Taxonomy" id="2692200"/>
    <lineage>
        <taxon>Archaea</taxon>
        <taxon>Methanobacteriati</taxon>
        <taxon>Methanobacteriota</taxon>
        <taxon>Stenosarchaea group</taxon>
        <taxon>Halobacteria</taxon>
        <taxon>Halobacteriales</taxon>
        <taxon>Halobacteriaceae</taxon>
        <taxon>Halobacterium</taxon>
    </lineage>
</organism>
<reference evidence="1 2" key="1">
    <citation type="submission" date="2019-12" db="EMBL/GenBank/DDBJ databases">
        <title>Isolation and characterization of three novel carbon monoxide-oxidizing members of Halobacteria from salione crusts and soils.</title>
        <authorList>
            <person name="Myers M.R."/>
            <person name="King G.M."/>
        </authorList>
    </citation>
    <scope>NUCLEOTIDE SEQUENCE [LARGE SCALE GENOMIC DNA]</scope>
    <source>
        <strain evidence="1 2">PCN9</strain>
    </source>
</reference>
<dbReference type="RefSeq" id="WP_159524832.1">
    <property type="nucleotide sequence ID" value="NZ_WUUU01000002.1"/>
</dbReference>
<dbReference type="AlphaFoldDB" id="A0A6B0SE73"/>
<gene>
    <name evidence="1" type="ORF">GRX66_00945</name>
</gene>
<sequence>MSLTSFLKNDPELRILIDQTFERPEIHTQFERRAEPQTSNYTLIGTAFDYVLRFHLERHYEGVDSRPWVAQQGVTFGEFGYEDEEIDTDRPLQEILADAQDLHHEYLETGEMTDDLLAATLDLARLDWIYRSGRISDDFGQASEGDIKDLRRLYQIIPESEFTGADTVLLNPTFGSASRLVNGADADLVLDGSLIDIKTVKDPDLKASYWRQLVGYAVLADIAADELEPMPEFSSLGIYFSRHGELWQTSAERIYDHEKYEEFKDWFQEEAEEHFSGTIPE</sequence>
<protein>
    <recommendedName>
        <fullName evidence="3">PD-(D/E)XK endonuclease-like domain-containing protein</fullName>
    </recommendedName>
</protein>
<accession>A0A6B0SE73</accession>
<dbReference type="OrthoDB" id="193100at2157"/>
<proteinExistence type="predicted"/>
<evidence type="ECO:0000313" key="2">
    <source>
        <dbReference type="Proteomes" id="UP000471521"/>
    </source>
</evidence>
<dbReference type="EMBL" id="WUUU01000002">
    <property type="protein sequence ID" value="MXR19237.1"/>
    <property type="molecule type" value="Genomic_DNA"/>
</dbReference>
<name>A0A6B0SE73_9EURY</name>
<dbReference type="Proteomes" id="UP000471521">
    <property type="component" value="Unassembled WGS sequence"/>
</dbReference>
<comment type="caution">
    <text evidence="1">The sequence shown here is derived from an EMBL/GenBank/DDBJ whole genome shotgun (WGS) entry which is preliminary data.</text>
</comment>